<keyword evidence="4" id="KW-0418">Kinase</keyword>
<keyword evidence="2" id="KW-0812">Transmembrane</keyword>
<feature type="domain" description="Signal transduction histidine kinase internal region" evidence="3">
    <location>
        <begin position="214"/>
        <end position="293"/>
    </location>
</feature>
<dbReference type="InterPro" id="IPR050640">
    <property type="entry name" value="Bact_2-comp_sensor_kinase"/>
</dbReference>
<protein>
    <submittedName>
        <fullName evidence="4">Histidine kinase</fullName>
    </submittedName>
</protein>
<evidence type="ECO:0000256" key="1">
    <source>
        <dbReference type="SAM" id="MobiDB-lite"/>
    </source>
</evidence>
<dbReference type="SUPFAM" id="SSF55874">
    <property type="entry name" value="ATPase domain of HSP90 chaperone/DNA topoisomerase II/histidine kinase"/>
    <property type="match status" value="1"/>
</dbReference>
<dbReference type="Gene3D" id="3.30.565.10">
    <property type="entry name" value="Histidine kinase-like ATPase, C-terminal domain"/>
    <property type="match status" value="1"/>
</dbReference>
<dbReference type="Proteomes" id="UP000738431">
    <property type="component" value="Chromosome"/>
</dbReference>
<feature type="transmembrane region" description="Helical" evidence="2">
    <location>
        <begin position="172"/>
        <end position="191"/>
    </location>
</feature>
<evidence type="ECO:0000313" key="4">
    <source>
        <dbReference type="EMBL" id="WRQ89605.1"/>
    </source>
</evidence>
<keyword evidence="2" id="KW-0472">Membrane</keyword>
<evidence type="ECO:0000256" key="2">
    <source>
        <dbReference type="SAM" id="Phobius"/>
    </source>
</evidence>
<organism evidence="4 5">
    <name type="scientific">Actomonas aquatica</name>
    <dbReference type="NCBI Taxonomy" id="2866162"/>
    <lineage>
        <taxon>Bacteria</taxon>
        <taxon>Pseudomonadati</taxon>
        <taxon>Verrucomicrobiota</taxon>
        <taxon>Opitutia</taxon>
        <taxon>Opitutales</taxon>
        <taxon>Opitutaceae</taxon>
        <taxon>Actomonas</taxon>
    </lineage>
</organism>
<dbReference type="PANTHER" id="PTHR34220:SF7">
    <property type="entry name" value="SENSOR HISTIDINE KINASE YPDA"/>
    <property type="match status" value="1"/>
</dbReference>
<proteinExistence type="predicted"/>
<evidence type="ECO:0000259" key="3">
    <source>
        <dbReference type="Pfam" id="PF06580"/>
    </source>
</evidence>
<evidence type="ECO:0000313" key="5">
    <source>
        <dbReference type="Proteomes" id="UP000738431"/>
    </source>
</evidence>
<reference evidence="4 5" key="2">
    <citation type="submission" date="2023-12" db="EMBL/GenBank/DDBJ databases">
        <title>Description of an unclassified Opitutus bacterium of Verrucomicrobiota.</title>
        <authorList>
            <person name="Zhang D.-F."/>
        </authorList>
    </citation>
    <scope>NUCLEOTIDE SEQUENCE [LARGE SCALE GENOMIC DNA]</scope>
    <source>
        <strain evidence="4 5">WL0086</strain>
    </source>
</reference>
<reference evidence="4 5" key="1">
    <citation type="submission" date="2021-08" db="EMBL/GenBank/DDBJ databases">
        <authorList>
            <person name="Zhang D."/>
            <person name="Zhang A."/>
            <person name="Wang L."/>
        </authorList>
    </citation>
    <scope>NUCLEOTIDE SEQUENCE [LARGE SCALE GENOMIC DNA]</scope>
    <source>
        <strain evidence="4 5">WL0086</strain>
    </source>
</reference>
<gene>
    <name evidence="4" type="ORF">K1X11_009305</name>
</gene>
<dbReference type="RefSeq" id="WP_221029709.1">
    <property type="nucleotide sequence ID" value="NZ_CP139781.1"/>
</dbReference>
<name>A0ABZ1CD67_9BACT</name>
<keyword evidence="2" id="KW-1133">Transmembrane helix</keyword>
<keyword evidence="4" id="KW-0808">Transferase</keyword>
<feature type="region of interest" description="Disordered" evidence="1">
    <location>
        <begin position="122"/>
        <end position="158"/>
    </location>
</feature>
<accession>A0ABZ1CD67</accession>
<dbReference type="Pfam" id="PF06580">
    <property type="entry name" value="His_kinase"/>
    <property type="match status" value="1"/>
</dbReference>
<dbReference type="GO" id="GO:0016301">
    <property type="term" value="F:kinase activity"/>
    <property type="evidence" value="ECO:0007669"/>
    <property type="project" value="UniProtKB-KW"/>
</dbReference>
<feature type="transmembrane region" description="Helical" evidence="2">
    <location>
        <begin position="60"/>
        <end position="82"/>
    </location>
</feature>
<dbReference type="InterPro" id="IPR010559">
    <property type="entry name" value="Sig_transdc_His_kin_internal"/>
</dbReference>
<feature type="transmembrane region" description="Helical" evidence="2">
    <location>
        <begin position="94"/>
        <end position="112"/>
    </location>
</feature>
<sequence>MTHFCNLDQTSSPVAARPHLAPQLPWGLVALLAGVSIMSGLAFTWPLLRFIELDAAMAATLVLLGWGPWALLAGGIIAFARLAPLDPHRWRRTLPLHIAACSLLALGSYLFSDWMRDRHFHQGGGFGPTGPAPREMVLNQPPPPPPDSGSGPGTLPAPDATTLASMMLSRSFGSGLVVPVYLLLVAVTQAMRNHRRADETARLAERAAHQLAQARLQALQNQLQPHFLFNTLNAVTNYIHTQPQVAEEMVCALSDLLRRVLKLSDRTSIPLREELEIADLYLAVQRHRFAGRLVLVRHIDPRLLDRPVPPLLLQPVIENAIVHGVAHATEAKPIELRVEEVNRHLRFSLIDHHPVPAPRLDPSRTGGVGLSNIRSRLATLYGGHAGLHAEPRLEGGFLTEINLPLHLPALSS</sequence>
<dbReference type="InterPro" id="IPR036890">
    <property type="entry name" value="HATPase_C_sf"/>
</dbReference>
<keyword evidence="5" id="KW-1185">Reference proteome</keyword>
<dbReference type="EMBL" id="CP139781">
    <property type="protein sequence ID" value="WRQ89605.1"/>
    <property type="molecule type" value="Genomic_DNA"/>
</dbReference>
<feature type="transmembrane region" description="Helical" evidence="2">
    <location>
        <begin position="26"/>
        <end position="48"/>
    </location>
</feature>
<dbReference type="PANTHER" id="PTHR34220">
    <property type="entry name" value="SENSOR HISTIDINE KINASE YPDA"/>
    <property type="match status" value="1"/>
</dbReference>